<comment type="similarity">
    <text evidence="1 6">Belongs to the peptidase S1B family.</text>
</comment>
<evidence type="ECO:0000256" key="2">
    <source>
        <dbReference type="ARBA" id="ARBA00022670"/>
    </source>
</evidence>
<dbReference type="RefSeq" id="WP_025227685.1">
    <property type="nucleotide sequence ID" value="NZ_CP007139.1"/>
</dbReference>
<dbReference type="EMBL" id="CP007139">
    <property type="protein sequence ID" value="AIE83645.1"/>
    <property type="molecule type" value="Genomic_DNA"/>
</dbReference>
<protein>
    <recommendedName>
        <fullName evidence="6">Serine protease</fullName>
        <ecNumber evidence="6">3.4.21.-</ecNumber>
    </recommendedName>
</protein>
<dbReference type="Gene3D" id="2.40.10.10">
    <property type="entry name" value="Trypsin-like serine proteases"/>
    <property type="match status" value="2"/>
</dbReference>
<dbReference type="EC" id="3.4.21.-" evidence="6"/>
<dbReference type="PRINTS" id="PR00839">
    <property type="entry name" value="V8PROTEASE"/>
</dbReference>
<dbReference type="HOGENOM" id="CLU_745709_0_0_0"/>
<evidence type="ECO:0000256" key="6">
    <source>
        <dbReference type="RuleBase" id="RU004296"/>
    </source>
</evidence>
<dbReference type="GO" id="GO:0006508">
    <property type="term" value="P:proteolysis"/>
    <property type="evidence" value="ECO:0007669"/>
    <property type="project" value="UniProtKB-KW"/>
</dbReference>
<dbReference type="STRING" id="661478.OP10G_0277"/>
<dbReference type="InterPro" id="IPR009003">
    <property type="entry name" value="Peptidase_S1_PA"/>
</dbReference>
<evidence type="ECO:0000256" key="5">
    <source>
        <dbReference type="ARBA" id="ARBA00022825"/>
    </source>
</evidence>
<keyword evidence="8" id="KW-1185">Reference proteome</keyword>
<dbReference type="AlphaFoldDB" id="A0A068NLL8"/>
<dbReference type="KEGG" id="fgi:OP10G_0277"/>
<dbReference type="OrthoDB" id="500593at2"/>
<evidence type="ECO:0000256" key="3">
    <source>
        <dbReference type="ARBA" id="ARBA00022729"/>
    </source>
</evidence>
<dbReference type="Pfam" id="PF13365">
    <property type="entry name" value="Trypsin_2"/>
    <property type="match status" value="1"/>
</dbReference>
<dbReference type="InterPro" id="IPR008256">
    <property type="entry name" value="Peptidase_S1B"/>
</dbReference>
<dbReference type="Proteomes" id="UP000027982">
    <property type="component" value="Chromosome"/>
</dbReference>
<accession>A0A068NLL8</accession>
<evidence type="ECO:0000256" key="4">
    <source>
        <dbReference type="ARBA" id="ARBA00022801"/>
    </source>
</evidence>
<gene>
    <name evidence="7" type="ORF">OP10G_0277</name>
</gene>
<evidence type="ECO:0000256" key="1">
    <source>
        <dbReference type="ARBA" id="ARBA00008764"/>
    </source>
</evidence>
<evidence type="ECO:0000313" key="8">
    <source>
        <dbReference type="Proteomes" id="UP000027982"/>
    </source>
</evidence>
<keyword evidence="5 6" id="KW-0720">Serine protease</keyword>
<dbReference type="SUPFAM" id="SSF50494">
    <property type="entry name" value="Trypsin-like serine proteases"/>
    <property type="match status" value="1"/>
</dbReference>
<keyword evidence="3" id="KW-0732">Signal</keyword>
<keyword evidence="4 6" id="KW-0378">Hydrolase</keyword>
<reference evidence="7 8" key="1">
    <citation type="journal article" date="2014" name="PLoS ONE">
        <title>The first complete genome sequence of the class fimbriimonadia in the phylum armatimonadetes.</title>
        <authorList>
            <person name="Hu Z.Y."/>
            <person name="Wang Y.Z."/>
            <person name="Im W.T."/>
            <person name="Wang S.Y."/>
            <person name="Zhao G.P."/>
            <person name="Zheng H.J."/>
            <person name="Quan Z.X."/>
        </authorList>
    </citation>
    <scope>NUCLEOTIDE SEQUENCE [LARGE SCALE GENOMIC DNA]</scope>
    <source>
        <strain evidence="7">Gsoil 348</strain>
    </source>
</reference>
<dbReference type="GO" id="GO:0008236">
    <property type="term" value="F:serine-type peptidase activity"/>
    <property type="evidence" value="ECO:0007669"/>
    <property type="project" value="UniProtKB-KW"/>
</dbReference>
<organism evidence="7 8">
    <name type="scientific">Fimbriimonas ginsengisoli Gsoil 348</name>
    <dbReference type="NCBI Taxonomy" id="661478"/>
    <lineage>
        <taxon>Bacteria</taxon>
        <taxon>Bacillati</taxon>
        <taxon>Armatimonadota</taxon>
        <taxon>Fimbriimonadia</taxon>
        <taxon>Fimbriimonadales</taxon>
        <taxon>Fimbriimonadaceae</taxon>
        <taxon>Fimbriimonas</taxon>
    </lineage>
</organism>
<keyword evidence="2 6" id="KW-0645">Protease</keyword>
<dbReference type="InterPro" id="IPR043504">
    <property type="entry name" value="Peptidase_S1_PA_chymotrypsin"/>
</dbReference>
<proteinExistence type="inferred from homology"/>
<dbReference type="eggNOG" id="COG3591">
    <property type="taxonomic scope" value="Bacteria"/>
</dbReference>
<sequence>MSPLIEPVLSRTAMEDAALRWRERSAQREARLRLVRQGRYIEAEGIERLLARMAYQGFDSASLSELTDEGFISLQRETLAADFLERAQRSSKAVGRVVVSSRHGVTKVGTGFMISPKLMLTTSDVLPSAEAAEGAMFELGLPHALQPERYFYANHELGFTAVAIEGASSHWCKLAEQEIATAIGHPVNLVHYPLGKEKEVIVRNTEVVDLLSEAVQYRGVTAPGSSGAPVFNDEWKVIAIQRTGIPRTDLRGNYMRRSSGIWEPGDDPADLDWIANEGIAAWTILSRLRGAENHDLFAEMFEPIVVTEEVEEEPPIVETPAPAPPPPAPANTGTTIRLNIPLKITVEIDGTIGSL</sequence>
<name>A0A068NLL8_FIMGI</name>
<evidence type="ECO:0000313" key="7">
    <source>
        <dbReference type="EMBL" id="AIE83645.1"/>
    </source>
</evidence>